<accession>A0A497Y5A3</accession>
<evidence type="ECO:0000256" key="1">
    <source>
        <dbReference type="SAM" id="MobiDB-lite"/>
    </source>
</evidence>
<proteinExistence type="predicted"/>
<evidence type="ECO:0008006" key="6">
    <source>
        <dbReference type="Google" id="ProtNLM"/>
    </source>
</evidence>
<reference evidence="3 5" key="2">
    <citation type="submission" date="2019-03" db="EMBL/GenBank/DDBJ databases">
        <authorList>
            <person name="He R.-H."/>
        </authorList>
    </citation>
    <scope>NUCLEOTIDE SEQUENCE [LARGE SCALE GENOMIC DNA]</scope>
    <source>
        <strain evidence="3 5">DSM 19624</strain>
    </source>
</reference>
<feature type="region of interest" description="Disordered" evidence="1">
    <location>
        <begin position="291"/>
        <end position="328"/>
    </location>
</feature>
<name>A0A497Y5A3_9SPHI</name>
<evidence type="ECO:0000313" key="5">
    <source>
        <dbReference type="Proteomes" id="UP000297429"/>
    </source>
</evidence>
<evidence type="ECO:0000313" key="4">
    <source>
        <dbReference type="Proteomes" id="UP000273898"/>
    </source>
</evidence>
<dbReference type="EMBL" id="SOPX01000001">
    <property type="protein sequence ID" value="TFB33428.1"/>
    <property type="molecule type" value="Genomic_DNA"/>
</dbReference>
<organism evidence="2 4">
    <name type="scientific">Pedobacter alluvionis</name>
    <dbReference type="NCBI Taxonomy" id="475253"/>
    <lineage>
        <taxon>Bacteria</taxon>
        <taxon>Pseudomonadati</taxon>
        <taxon>Bacteroidota</taxon>
        <taxon>Sphingobacteriia</taxon>
        <taxon>Sphingobacteriales</taxon>
        <taxon>Sphingobacteriaceae</taxon>
        <taxon>Pedobacter</taxon>
    </lineage>
</organism>
<feature type="compositionally biased region" description="Basic and acidic residues" evidence="1">
    <location>
        <begin position="310"/>
        <end position="320"/>
    </location>
</feature>
<evidence type="ECO:0000313" key="3">
    <source>
        <dbReference type="EMBL" id="TFB33428.1"/>
    </source>
</evidence>
<protein>
    <recommendedName>
        <fullName evidence="6">DUF3945 domain-containing protein</fullName>
    </recommendedName>
</protein>
<evidence type="ECO:0000313" key="2">
    <source>
        <dbReference type="EMBL" id="RLJ77350.1"/>
    </source>
</evidence>
<dbReference type="Proteomes" id="UP000273898">
    <property type="component" value="Unassembled WGS sequence"/>
</dbReference>
<gene>
    <name evidence="2" type="ORF">BCL90_2435</name>
    <name evidence="3" type="ORF">E3V97_05115</name>
</gene>
<dbReference type="EMBL" id="RCCK01000011">
    <property type="protein sequence ID" value="RLJ77350.1"/>
    <property type="molecule type" value="Genomic_DNA"/>
</dbReference>
<sequence length="328" mass="37329">MSTINLNNLEDRKADMKDLGANEESIKKMEESMRLGLLDFTIRESKAVANGQVDITFPFRRSEQSDNYYMSRFTAQYHKIKPLEEGHSYFVITPKGEGKNDIKKFDHPIDAIEQFKKREGNAELATGKDVAHKTTLASMEKGEVNFVARDFRGAFYGKPIEQTFFPEQGKGFSVPQAANLVQGRSVYRDDMVDGSGIKYKAWFNLDIDSGKTGMNFRMTSQRDPAYGFDLSKVLSDYNIKGIDKPEYKEQLEATLKQGDRTRVIVNNGTKNQELDIETAVRFKKVNFFKPDGSPERREQFLSKPAQANLLDKDKAKEKDLAQGQEIGR</sequence>
<reference evidence="2 4" key="1">
    <citation type="submission" date="2018-10" db="EMBL/GenBank/DDBJ databases">
        <title>Genomic Encyclopedia of Archaeal and Bacterial Type Strains, Phase II (KMG-II): from individual species to whole genera.</title>
        <authorList>
            <person name="Goeker M."/>
        </authorList>
    </citation>
    <scope>NUCLEOTIDE SEQUENCE [LARGE SCALE GENOMIC DNA]</scope>
    <source>
        <strain evidence="2 4">DSM 19624</strain>
    </source>
</reference>
<dbReference type="OrthoDB" id="744378at2"/>
<dbReference type="RefSeq" id="WP_121284109.1">
    <property type="nucleotide sequence ID" value="NZ_RCCK01000011.1"/>
</dbReference>
<keyword evidence="5" id="KW-1185">Reference proteome</keyword>
<dbReference type="AlphaFoldDB" id="A0A497Y5A3"/>
<dbReference type="Proteomes" id="UP000297429">
    <property type="component" value="Unassembled WGS sequence"/>
</dbReference>
<comment type="caution">
    <text evidence="2">The sequence shown here is derived from an EMBL/GenBank/DDBJ whole genome shotgun (WGS) entry which is preliminary data.</text>
</comment>